<dbReference type="PANTHER" id="PTHR43122">
    <property type="entry name" value="FERREDOXIN SUBUNIT OF PYRUVATE:FLAVODOXIN OXIDOREDUCTASE-RELATED"/>
    <property type="match status" value="1"/>
</dbReference>
<feature type="domain" description="4Fe-4S ferredoxin-type" evidence="4">
    <location>
        <begin position="15"/>
        <end position="44"/>
    </location>
</feature>
<evidence type="ECO:0000259" key="4">
    <source>
        <dbReference type="PROSITE" id="PS51379"/>
    </source>
</evidence>
<evidence type="ECO:0000256" key="2">
    <source>
        <dbReference type="ARBA" id="ARBA00023004"/>
    </source>
</evidence>
<dbReference type="GO" id="GO:0046872">
    <property type="term" value="F:metal ion binding"/>
    <property type="evidence" value="ECO:0007669"/>
    <property type="project" value="UniProtKB-KW"/>
</dbReference>
<evidence type="ECO:0000313" key="5">
    <source>
        <dbReference type="EMBL" id="OAT86118.1"/>
    </source>
</evidence>
<dbReference type="Gene3D" id="3.30.70.20">
    <property type="match status" value="1"/>
</dbReference>
<organism evidence="5 6">
    <name type="scientific">Desulfotomaculum copahuensis</name>
    <dbReference type="NCBI Taxonomy" id="1838280"/>
    <lineage>
        <taxon>Bacteria</taxon>
        <taxon>Bacillati</taxon>
        <taxon>Bacillota</taxon>
        <taxon>Clostridia</taxon>
        <taxon>Eubacteriales</taxon>
        <taxon>Desulfotomaculaceae</taxon>
        <taxon>Desulfotomaculum</taxon>
    </lineage>
</organism>
<dbReference type="Pfam" id="PF12800">
    <property type="entry name" value="Fer4_4"/>
    <property type="match status" value="1"/>
</dbReference>
<dbReference type="PROSITE" id="PS51379">
    <property type="entry name" value="4FE4S_FER_2"/>
    <property type="match status" value="2"/>
</dbReference>
<proteinExistence type="predicted"/>
<dbReference type="Pfam" id="PF00037">
    <property type="entry name" value="Fer4"/>
    <property type="match status" value="1"/>
</dbReference>
<evidence type="ECO:0000313" key="6">
    <source>
        <dbReference type="Proteomes" id="UP000078532"/>
    </source>
</evidence>
<dbReference type="PROSITE" id="PS00198">
    <property type="entry name" value="4FE4S_FER_1"/>
    <property type="match status" value="1"/>
</dbReference>
<gene>
    <name evidence="5" type="ORF">A6M21_04175</name>
</gene>
<accession>A0A1B7LI90</accession>
<sequence length="85" mass="9174">MTVAFKGRTLELEKGFWTVFPGLCKGCGLCIQKCPKKCLAWSDVLGVYGTPSIEPNDECIACGICQNVCPDCAIMVEKKKKAKAG</sequence>
<feature type="domain" description="4Fe-4S ferredoxin-type" evidence="4">
    <location>
        <begin position="49"/>
        <end position="79"/>
    </location>
</feature>
<dbReference type="SUPFAM" id="SSF54862">
    <property type="entry name" value="4Fe-4S ferredoxins"/>
    <property type="match status" value="1"/>
</dbReference>
<protein>
    <submittedName>
        <fullName evidence="5">4Fe-4S ferredoxin</fullName>
    </submittedName>
</protein>
<evidence type="ECO:0000256" key="1">
    <source>
        <dbReference type="ARBA" id="ARBA00022723"/>
    </source>
</evidence>
<dbReference type="InterPro" id="IPR017900">
    <property type="entry name" value="4Fe4S_Fe_S_CS"/>
</dbReference>
<dbReference type="OrthoDB" id="9803192at2"/>
<dbReference type="RefSeq" id="WP_066666422.1">
    <property type="nucleotide sequence ID" value="NZ_LYVF01000040.1"/>
</dbReference>
<name>A0A1B7LI90_9FIRM</name>
<keyword evidence="2" id="KW-0408">Iron</keyword>
<reference evidence="5 6" key="1">
    <citation type="submission" date="2016-04" db="EMBL/GenBank/DDBJ databases">
        <authorList>
            <person name="Evans L.H."/>
            <person name="Alamgir A."/>
            <person name="Owens N."/>
            <person name="Weber N.D."/>
            <person name="Virtaneva K."/>
            <person name="Barbian K."/>
            <person name="Babar A."/>
            <person name="Rosenke K."/>
        </authorList>
    </citation>
    <scope>NUCLEOTIDE SEQUENCE [LARGE SCALE GENOMIC DNA]</scope>
    <source>
        <strain evidence="5 6">LMa1</strain>
    </source>
</reference>
<dbReference type="GO" id="GO:0051536">
    <property type="term" value="F:iron-sulfur cluster binding"/>
    <property type="evidence" value="ECO:0007669"/>
    <property type="project" value="UniProtKB-KW"/>
</dbReference>
<keyword evidence="3" id="KW-0411">Iron-sulfur</keyword>
<keyword evidence="6" id="KW-1185">Reference proteome</keyword>
<keyword evidence="1" id="KW-0479">Metal-binding</keyword>
<dbReference type="AlphaFoldDB" id="A0A1B7LI90"/>
<dbReference type="Proteomes" id="UP000078532">
    <property type="component" value="Unassembled WGS sequence"/>
</dbReference>
<dbReference type="PANTHER" id="PTHR43122:SF2">
    <property type="entry name" value="FERREDOXIN SUBUNIT OF PYRUVATE:FLAVODOXIN OXIDOREDUCTASE"/>
    <property type="match status" value="1"/>
</dbReference>
<evidence type="ECO:0000256" key="3">
    <source>
        <dbReference type="ARBA" id="ARBA00023014"/>
    </source>
</evidence>
<comment type="caution">
    <text evidence="5">The sequence shown here is derived from an EMBL/GenBank/DDBJ whole genome shotgun (WGS) entry which is preliminary data.</text>
</comment>
<dbReference type="InterPro" id="IPR017896">
    <property type="entry name" value="4Fe4S_Fe-S-bd"/>
</dbReference>
<dbReference type="EMBL" id="LYVF01000040">
    <property type="protein sequence ID" value="OAT86118.1"/>
    <property type="molecule type" value="Genomic_DNA"/>
</dbReference>
<dbReference type="STRING" id="1838280.A6M21_04175"/>